<evidence type="ECO:0000313" key="3">
    <source>
        <dbReference type="Proteomes" id="UP000186955"/>
    </source>
</evidence>
<organism evidence="2 3">
    <name type="scientific">Penicillium subrubescens</name>
    <dbReference type="NCBI Taxonomy" id="1316194"/>
    <lineage>
        <taxon>Eukaryota</taxon>
        <taxon>Fungi</taxon>
        <taxon>Dikarya</taxon>
        <taxon>Ascomycota</taxon>
        <taxon>Pezizomycotina</taxon>
        <taxon>Eurotiomycetes</taxon>
        <taxon>Eurotiomycetidae</taxon>
        <taxon>Eurotiales</taxon>
        <taxon>Aspergillaceae</taxon>
        <taxon>Penicillium</taxon>
    </lineage>
</organism>
<evidence type="ECO:0000256" key="1">
    <source>
        <dbReference type="SAM" id="MobiDB-lite"/>
    </source>
</evidence>
<comment type="caution">
    <text evidence="2">The sequence shown here is derived from an EMBL/GenBank/DDBJ whole genome shotgun (WGS) entry which is preliminary data.</text>
</comment>
<sequence length="139" mass="15567">MSSYQPWGRFILNEIGIGEARICCGTTKTGAPCKNSIKIQDIKAGQQQLANLATRSLDFSTLRPILCDIAKNFLCARWHRQRQANYVGQKWYEAVARNAEQAGYISEDASVVFDTDASQSQRPTLTSPLESEIPRRATR</sequence>
<keyword evidence="3" id="KW-1185">Reference proteome</keyword>
<dbReference type="EMBL" id="MNBE01000738">
    <property type="protein sequence ID" value="OKO92887.1"/>
    <property type="molecule type" value="Genomic_DNA"/>
</dbReference>
<feature type="compositionally biased region" description="Polar residues" evidence="1">
    <location>
        <begin position="116"/>
        <end position="129"/>
    </location>
</feature>
<evidence type="ECO:0000313" key="2">
    <source>
        <dbReference type="EMBL" id="OKO92887.1"/>
    </source>
</evidence>
<reference evidence="2 3" key="1">
    <citation type="submission" date="2016-10" db="EMBL/GenBank/DDBJ databases">
        <title>Genome sequence of the ascomycete fungus Penicillium subrubescens.</title>
        <authorList>
            <person name="De Vries R.P."/>
            <person name="Peng M."/>
            <person name="Dilokpimol A."/>
            <person name="Hilden K."/>
            <person name="Makela M.R."/>
            <person name="Grigoriev I."/>
            <person name="Riley R."/>
            <person name="Granchi Z."/>
        </authorList>
    </citation>
    <scope>NUCLEOTIDE SEQUENCE [LARGE SCALE GENOMIC DNA]</scope>
    <source>
        <strain evidence="2 3">CBS 132785</strain>
    </source>
</reference>
<feature type="region of interest" description="Disordered" evidence="1">
    <location>
        <begin position="116"/>
        <end position="139"/>
    </location>
</feature>
<dbReference type="Proteomes" id="UP000186955">
    <property type="component" value="Unassembled WGS sequence"/>
</dbReference>
<dbReference type="AlphaFoldDB" id="A0A1Q5SXZ2"/>
<name>A0A1Q5SXZ2_9EURO</name>
<accession>A0A1Q5SXZ2</accession>
<protein>
    <submittedName>
        <fullName evidence="2">Uncharacterized protein</fullName>
    </submittedName>
</protein>
<gene>
    <name evidence="2" type="ORF">PENSUB_12568</name>
</gene>
<proteinExistence type="predicted"/>